<comment type="caution">
    <text evidence="2">The sequence shown here is derived from an EMBL/GenBank/DDBJ whole genome shotgun (WGS) entry which is preliminary data.</text>
</comment>
<feature type="compositionally biased region" description="Low complexity" evidence="1">
    <location>
        <begin position="93"/>
        <end position="124"/>
    </location>
</feature>
<protein>
    <submittedName>
        <fullName evidence="2">Uncharacterized protein</fullName>
    </submittedName>
</protein>
<evidence type="ECO:0000313" key="3">
    <source>
        <dbReference type="Proteomes" id="UP000179642"/>
    </source>
</evidence>
<dbReference type="Proteomes" id="UP000179642">
    <property type="component" value="Unassembled WGS sequence"/>
</dbReference>
<dbReference type="AlphaFoldDB" id="A0A1S2QI47"/>
<dbReference type="EMBL" id="MLYO01000024">
    <property type="protein sequence ID" value="OIK05045.1"/>
    <property type="molecule type" value="Genomic_DNA"/>
</dbReference>
<evidence type="ECO:0000313" key="2">
    <source>
        <dbReference type="EMBL" id="OIK05045.1"/>
    </source>
</evidence>
<keyword evidence="3" id="KW-1185">Reference proteome</keyword>
<gene>
    <name evidence="2" type="ORF">BIV23_14625</name>
</gene>
<accession>A0A1S2QI47</accession>
<proteinExistence type="predicted"/>
<organism evidence="2 3">
    <name type="scientific">Streptomyces monashensis</name>
    <dbReference type="NCBI Taxonomy" id="1678012"/>
    <lineage>
        <taxon>Bacteria</taxon>
        <taxon>Bacillati</taxon>
        <taxon>Actinomycetota</taxon>
        <taxon>Actinomycetes</taxon>
        <taxon>Kitasatosporales</taxon>
        <taxon>Streptomycetaceae</taxon>
        <taxon>Streptomyces</taxon>
    </lineage>
</organism>
<feature type="region of interest" description="Disordered" evidence="1">
    <location>
        <begin position="93"/>
        <end position="126"/>
    </location>
</feature>
<sequence length="196" mass="18772">MVGVGCVVVGAGGAGVGGAVGGGVVDGVGRGAATVGEAGRAAGGRGRVGAGFLPPMTAVAEGGAVGEPVTVAAVFAACSVVAVARGSASAVAGESVPGSEATRTRLSAPAARARPPAARSSLRGRGLRCRPRRTPLGEVASSGAASVVETAVRNWARIGVMAPLPAVRPGCAVADARYAVLWAMCGESGGMSLERA</sequence>
<name>A0A1S2QI47_9ACTN</name>
<evidence type="ECO:0000256" key="1">
    <source>
        <dbReference type="SAM" id="MobiDB-lite"/>
    </source>
</evidence>
<reference evidence="2 3" key="1">
    <citation type="submission" date="2016-10" db="EMBL/GenBank/DDBJ databases">
        <title>Genome sequence of Streptomyces sp. MUSC 1.</title>
        <authorList>
            <person name="Lee L.-H."/>
            <person name="Ser H.-L."/>
            <person name="Law J.W.-F."/>
        </authorList>
    </citation>
    <scope>NUCLEOTIDE SEQUENCE [LARGE SCALE GENOMIC DNA]</scope>
    <source>
        <strain evidence="2 3">MUSC 1</strain>
    </source>
</reference>